<accession>A0ABR3FAH0</accession>
<dbReference type="Proteomes" id="UP001465976">
    <property type="component" value="Unassembled WGS sequence"/>
</dbReference>
<gene>
    <name evidence="2" type="ORF">V5O48_009900</name>
</gene>
<sequence length="310" mass="33590">MSDSRHRIDKPAQDLQEAVGALHWGNGRFQAISEELRLQLGKSEKAVKEAERSLGEILHQLRMDSAESKAGTRSQRSSTSSSATFITAASSSSPSRLSTTTPTNYSDPELDKLIGSLTVDEVDALCSPSKPKKILPSSAGSSKPKPNTSLDIPSHLPSIHLPASPMSTPSKSSRSKKRKGVYVFINGKDQVSGVFHEWYGKNGVLELTNGVSGVIHQKCRTKEEADQIYDACLSSGLVSALTDSMYADKWFLVLADPKNLIVCKRTELVSAIGRENLRNVRRDSFFACTLEKEASEIAARLIAGGSVDVI</sequence>
<evidence type="ECO:0000256" key="1">
    <source>
        <dbReference type="SAM" id="MobiDB-lite"/>
    </source>
</evidence>
<feature type="region of interest" description="Disordered" evidence="1">
    <location>
        <begin position="130"/>
        <end position="175"/>
    </location>
</feature>
<name>A0ABR3FAH0_9AGAR</name>
<evidence type="ECO:0000313" key="2">
    <source>
        <dbReference type="EMBL" id="KAL0572061.1"/>
    </source>
</evidence>
<dbReference type="EMBL" id="JBAHYK010000677">
    <property type="protein sequence ID" value="KAL0572061.1"/>
    <property type="molecule type" value="Genomic_DNA"/>
</dbReference>
<feature type="compositionally biased region" description="Low complexity" evidence="1">
    <location>
        <begin position="72"/>
        <end position="103"/>
    </location>
</feature>
<feature type="compositionally biased region" description="Polar residues" evidence="1">
    <location>
        <begin position="139"/>
        <end position="151"/>
    </location>
</feature>
<evidence type="ECO:0000313" key="3">
    <source>
        <dbReference type="Proteomes" id="UP001465976"/>
    </source>
</evidence>
<comment type="caution">
    <text evidence="2">The sequence shown here is derived from an EMBL/GenBank/DDBJ whole genome shotgun (WGS) entry which is preliminary data.</text>
</comment>
<reference evidence="2 3" key="1">
    <citation type="submission" date="2024-02" db="EMBL/GenBank/DDBJ databases">
        <title>A draft genome for the cacao thread blight pathogen Marasmius crinis-equi.</title>
        <authorList>
            <person name="Cohen S.P."/>
            <person name="Baruah I.K."/>
            <person name="Amoako-Attah I."/>
            <person name="Bukari Y."/>
            <person name="Meinhardt L.W."/>
            <person name="Bailey B.A."/>
        </authorList>
    </citation>
    <scope>NUCLEOTIDE SEQUENCE [LARGE SCALE GENOMIC DNA]</scope>
    <source>
        <strain evidence="2 3">GH-76</strain>
    </source>
</reference>
<organism evidence="2 3">
    <name type="scientific">Marasmius crinis-equi</name>
    <dbReference type="NCBI Taxonomy" id="585013"/>
    <lineage>
        <taxon>Eukaryota</taxon>
        <taxon>Fungi</taxon>
        <taxon>Dikarya</taxon>
        <taxon>Basidiomycota</taxon>
        <taxon>Agaricomycotina</taxon>
        <taxon>Agaricomycetes</taxon>
        <taxon>Agaricomycetidae</taxon>
        <taxon>Agaricales</taxon>
        <taxon>Marasmiineae</taxon>
        <taxon>Marasmiaceae</taxon>
        <taxon>Marasmius</taxon>
    </lineage>
</organism>
<keyword evidence="3" id="KW-1185">Reference proteome</keyword>
<protein>
    <submittedName>
        <fullName evidence="2">Uncharacterized protein</fullName>
    </submittedName>
</protein>
<feature type="region of interest" description="Disordered" evidence="1">
    <location>
        <begin position="60"/>
        <end position="109"/>
    </location>
</feature>
<proteinExistence type="predicted"/>